<dbReference type="InterPro" id="IPR013507">
    <property type="entry name" value="DNA_mismatch_S5_2-like"/>
</dbReference>
<evidence type="ECO:0000256" key="3">
    <source>
        <dbReference type="ARBA" id="ARBA00023204"/>
    </source>
</evidence>
<dbReference type="SUPFAM" id="SSF54211">
    <property type="entry name" value="Ribosomal protein S5 domain 2-like"/>
    <property type="match status" value="1"/>
</dbReference>
<organism evidence="7 8">
    <name type="scientific">Selenomonas caprae</name>
    <dbReference type="NCBI Taxonomy" id="2606905"/>
    <lineage>
        <taxon>Bacteria</taxon>
        <taxon>Bacillati</taxon>
        <taxon>Bacillota</taxon>
        <taxon>Negativicutes</taxon>
        <taxon>Selenomonadales</taxon>
        <taxon>Selenomonadaceae</taxon>
        <taxon>Selenomonas</taxon>
    </lineage>
</organism>
<dbReference type="InterPro" id="IPR020568">
    <property type="entry name" value="Ribosomal_Su5_D2-typ_SF"/>
</dbReference>
<dbReference type="InterPro" id="IPR038973">
    <property type="entry name" value="MutL/Mlh/Pms-like"/>
</dbReference>
<dbReference type="Pfam" id="PF08676">
    <property type="entry name" value="MutL_C"/>
    <property type="match status" value="1"/>
</dbReference>
<evidence type="ECO:0000256" key="1">
    <source>
        <dbReference type="ARBA" id="ARBA00006082"/>
    </source>
</evidence>
<dbReference type="PANTHER" id="PTHR10073:SF12">
    <property type="entry name" value="DNA MISMATCH REPAIR PROTEIN MLH1"/>
    <property type="match status" value="1"/>
</dbReference>
<dbReference type="GO" id="GO:0004519">
    <property type="term" value="F:endonuclease activity"/>
    <property type="evidence" value="ECO:0007669"/>
    <property type="project" value="UniProtKB-KW"/>
</dbReference>
<dbReference type="NCBIfam" id="TIGR00585">
    <property type="entry name" value="mutl"/>
    <property type="match status" value="1"/>
</dbReference>
<dbReference type="FunFam" id="3.30.565.10:FF:000003">
    <property type="entry name" value="DNA mismatch repair endonuclease MutL"/>
    <property type="match status" value="1"/>
</dbReference>
<accession>A0A5D6WL32</accession>
<sequence length="663" mass="72665">MSLIHVLDDNTINKIAAGEVVERPASVIKELIENAMDAGANRIEVEIMAGGTSFMRVTDNGKGMSMEDAKLAILRHATSKIREVGDLNTIGTLGFRGEALPTIASVSRFTMLTRQKGDDLGTRVDISGGKTPDIIETGCGLGTTIKVEDLFFNTPARKKFLKTNHTEGSKINDFIVKLALSRPDIEFHFINNNKVSIVTPGNDNLFDTIQAIYGANVADSLLALSLESEEVKISGYITKPSLLKSSRGWQTYIVNGRIIQNRAIAKAIDNAYKSLIPKSGFPLAVLKIEVPQRTIDVNVHPQKSEMKFEDEGLIFKAVYKAVLDAIRPASDRGLGEVAAVVEKPRPNYTMEPMHFVPATEPVRQVSADRSHDSAPRTIYEAVHRPASQPSIGFADAQAELRQARQTHYPAPEPQERVAEGAKDFGAADQSTLTSQIDKSNLTSQADWSDSGQGGAAAPQSDCEAQALLDAEGTIIPIGQVDLTYIIAQDAKGLYLIDQHAAHERILFDKLSAMADGIPSQQLLVHQLLTFDRKEAALVEENKELFAKLGFHMEPAGDLDYRLMEVPADVPVSEAEDIIREILTGLNEMHETTAKEIRQHCLATTACRAAIKAGEELNLRQMQILLEELSHTPFPYTCPHGRPTILKFSSEDLAKMFKRTGFGF</sequence>
<dbReference type="InterPro" id="IPR042121">
    <property type="entry name" value="MutL_C_regsub"/>
</dbReference>
<dbReference type="SMART" id="SM01340">
    <property type="entry name" value="DNA_mis_repair"/>
    <property type="match status" value="1"/>
</dbReference>
<dbReference type="SUPFAM" id="SSF118116">
    <property type="entry name" value="DNA mismatch repair protein MutL"/>
    <property type="match status" value="1"/>
</dbReference>
<dbReference type="GO" id="GO:0006298">
    <property type="term" value="P:mismatch repair"/>
    <property type="evidence" value="ECO:0007669"/>
    <property type="project" value="UniProtKB-UniRule"/>
</dbReference>
<dbReference type="CDD" id="cd16926">
    <property type="entry name" value="HATPase_MutL-MLH-PMS-like"/>
    <property type="match status" value="1"/>
</dbReference>
<dbReference type="InterPro" id="IPR014790">
    <property type="entry name" value="MutL_C"/>
</dbReference>
<dbReference type="Gene3D" id="3.30.230.10">
    <property type="match status" value="1"/>
</dbReference>
<dbReference type="SUPFAM" id="SSF55874">
    <property type="entry name" value="ATPase domain of HSP90 chaperone/DNA topoisomerase II/histidine kinase"/>
    <property type="match status" value="1"/>
</dbReference>
<dbReference type="Gene3D" id="3.30.1540.20">
    <property type="entry name" value="MutL, C-terminal domain, dimerisation subdomain"/>
    <property type="match status" value="1"/>
</dbReference>
<dbReference type="Gene3D" id="3.30.1370.100">
    <property type="entry name" value="MutL, C-terminal domain, regulatory subdomain"/>
    <property type="match status" value="1"/>
</dbReference>
<dbReference type="InterPro" id="IPR002099">
    <property type="entry name" value="MutL/Mlh/PMS"/>
</dbReference>
<evidence type="ECO:0000313" key="8">
    <source>
        <dbReference type="Proteomes" id="UP000322783"/>
    </source>
</evidence>
<keyword evidence="8" id="KW-1185">Reference proteome</keyword>
<dbReference type="InterPro" id="IPR037198">
    <property type="entry name" value="MutL_C_sf"/>
</dbReference>
<dbReference type="InterPro" id="IPR036890">
    <property type="entry name" value="HATPase_C_sf"/>
</dbReference>
<evidence type="ECO:0000256" key="2">
    <source>
        <dbReference type="ARBA" id="ARBA00022763"/>
    </source>
</evidence>
<dbReference type="GO" id="GO:0005524">
    <property type="term" value="F:ATP binding"/>
    <property type="evidence" value="ECO:0007669"/>
    <property type="project" value="InterPro"/>
</dbReference>
<dbReference type="Pfam" id="PF01119">
    <property type="entry name" value="DNA_mis_repair"/>
    <property type="match status" value="1"/>
</dbReference>
<name>A0A5D6WL32_9FIRM</name>
<dbReference type="AlphaFoldDB" id="A0A5D6WL32"/>
<dbReference type="RefSeq" id="WP_149189049.1">
    <property type="nucleotide sequence ID" value="NZ_VTOZ01000012.1"/>
</dbReference>
<dbReference type="InterPro" id="IPR020667">
    <property type="entry name" value="DNA_mismatch_repair_MutL"/>
</dbReference>
<dbReference type="Pfam" id="PF13589">
    <property type="entry name" value="HATPase_c_3"/>
    <property type="match status" value="1"/>
</dbReference>
<evidence type="ECO:0000256" key="4">
    <source>
        <dbReference type="HAMAP-Rule" id="MF_00149"/>
    </source>
</evidence>
<dbReference type="Proteomes" id="UP000322783">
    <property type="component" value="Unassembled WGS sequence"/>
</dbReference>
<dbReference type="GO" id="GO:0016887">
    <property type="term" value="F:ATP hydrolysis activity"/>
    <property type="evidence" value="ECO:0007669"/>
    <property type="project" value="InterPro"/>
</dbReference>
<keyword evidence="3 4" id="KW-0234">DNA repair</keyword>
<dbReference type="Gene3D" id="3.30.565.10">
    <property type="entry name" value="Histidine kinase-like ATPase, C-terminal domain"/>
    <property type="match status" value="1"/>
</dbReference>
<dbReference type="PANTHER" id="PTHR10073">
    <property type="entry name" value="DNA MISMATCH REPAIR PROTEIN MLH, PMS, MUTL"/>
    <property type="match status" value="1"/>
</dbReference>
<dbReference type="InterPro" id="IPR042120">
    <property type="entry name" value="MutL_C_dimsub"/>
</dbReference>
<dbReference type="GO" id="GO:0032300">
    <property type="term" value="C:mismatch repair complex"/>
    <property type="evidence" value="ECO:0007669"/>
    <property type="project" value="InterPro"/>
</dbReference>
<keyword evidence="7" id="KW-0540">Nuclease</keyword>
<dbReference type="SMART" id="SM00853">
    <property type="entry name" value="MutL_C"/>
    <property type="match status" value="1"/>
</dbReference>
<dbReference type="CDD" id="cd00782">
    <property type="entry name" value="MutL_Trans"/>
    <property type="match status" value="1"/>
</dbReference>
<keyword evidence="2 4" id="KW-0227">DNA damage</keyword>
<reference evidence="7 8" key="1">
    <citation type="submission" date="2019-08" db="EMBL/GenBank/DDBJ databases">
        <title>Selenomonas sp. mPRGC5 and Selenomonas sp. mPRGC8 isolated from ruminal fluid of dairy goat (Capra hircus).</title>
        <authorList>
            <person name="Poothong S."/>
            <person name="Nuengjamnong C."/>
            <person name="Tanasupawat S."/>
        </authorList>
    </citation>
    <scope>NUCLEOTIDE SEQUENCE [LARGE SCALE GENOMIC DNA]</scope>
    <source>
        <strain evidence="8">mPRGC8</strain>
    </source>
</reference>
<dbReference type="InterPro" id="IPR014762">
    <property type="entry name" value="DNA_mismatch_repair_CS"/>
</dbReference>
<comment type="caution">
    <text evidence="7">The sequence shown here is derived from an EMBL/GenBank/DDBJ whole genome shotgun (WGS) entry which is preliminary data.</text>
</comment>
<evidence type="ECO:0000259" key="5">
    <source>
        <dbReference type="SMART" id="SM00853"/>
    </source>
</evidence>
<gene>
    <name evidence="4 7" type="primary">mutL</name>
    <name evidence="7" type="ORF">FZ041_06930</name>
</gene>
<evidence type="ECO:0000259" key="6">
    <source>
        <dbReference type="SMART" id="SM01340"/>
    </source>
</evidence>
<keyword evidence="7" id="KW-0255">Endonuclease</keyword>
<evidence type="ECO:0000313" key="7">
    <source>
        <dbReference type="EMBL" id="TYZ28806.1"/>
    </source>
</evidence>
<dbReference type="GO" id="GO:0030983">
    <property type="term" value="F:mismatched DNA binding"/>
    <property type="evidence" value="ECO:0007669"/>
    <property type="project" value="InterPro"/>
</dbReference>
<protein>
    <recommendedName>
        <fullName evidence="4">DNA mismatch repair protein MutL</fullName>
    </recommendedName>
</protein>
<comment type="similarity">
    <text evidence="1 4">Belongs to the DNA mismatch repair MutL/HexB family.</text>
</comment>
<feature type="domain" description="DNA mismatch repair protein S5" evidence="6">
    <location>
        <begin position="209"/>
        <end position="327"/>
    </location>
</feature>
<dbReference type="InterPro" id="IPR014721">
    <property type="entry name" value="Ribsml_uS5_D2-typ_fold_subgr"/>
</dbReference>
<keyword evidence="7" id="KW-0378">Hydrolase</keyword>
<dbReference type="PROSITE" id="PS00058">
    <property type="entry name" value="DNA_MISMATCH_REPAIR_1"/>
    <property type="match status" value="1"/>
</dbReference>
<dbReference type="EMBL" id="VTOZ01000012">
    <property type="protein sequence ID" value="TYZ28806.1"/>
    <property type="molecule type" value="Genomic_DNA"/>
</dbReference>
<dbReference type="HAMAP" id="MF_00149">
    <property type="entry name" value="DNA_mis_repair"/>
    <property type="match status" value="1"/>
</dbReference>
<dbReference type="GO" id="GO:0140664">
    <property type="term" value="F:ATP-dependent DNA damage sensor activity"/>
    <property type="evidence" value="ECO:0007669"/>
    <property type="project" value="InterPro"/>
</dbReference>
<feature type="domain" description="MutL C-terminal dimerisation" evidence="5">
    <location>
        <begin position="476"/>
        <end position="616"/>
    </location>
</feature>
<proteinExistence type="inferred from homology"/>
<comment type="function">
    <text evidence="4">This protein is involved in the repair of mismatches in DNA. It is required for dam-dependent methyl-directed DNA mismatch repair. May act as a 'molecular matchmaker', a protein that promotes the formation of a stable complex between two or more DNA-binding proteins in an ATP-dependent manner without itself being part of a final effector complex.</text>
</comment>